<protein>
    <submittedName>
        <fullName evidence="2">Uncharacterized protein</fullName>
    </submittedName>
</protein>
<evidence type="ECO:0000256" key="1">
    <source>
        <dbReference type="SAM" id="MobiDB-lite"/>
    </source>
</evidence>
<feature type="region of interest" description="Disordered" evidence="1">
    <location>
        <begin position="23"/>
        <end position="52"/>
    </location>
</feature>
<reference evidence="2 3" key="1">
    <citation type="submission" date="2020-07" db="EMBL/GenBank/DDBJ databases">
        <title>Luteimonas sp. SJ-92.</title>
        <authorList>
            <person name="Huang X.-X."/>
            <person name="Xu L."/>
            <person name="Sun J.-Q."/>
        </authorList>
    </citation>
    <scope>NUCLEOTIDE SEQUENCE [LARGE SCALE GENOMIC DNA]</scope>
    <source>
        <strain evidence="2 3">SJ-92</strain>
    </source>
</reference>
<proteinExistence type="predicted"/>
<sequence length="181" mass="18626">MWTRHLALGALVALAGTFAGCQREPAAEPEPAVAPAPAEESNPAVRPAEPPEEAAATGIATQPGPNGSEVTLKAVRVTGNLVTVELAYRAPSDRALSTIVRLGDVSLIDDATTQRYEVVQDASGRYMAQPLSTSGNAVVLSLSAGDTAQVSFRFPAPPASSPTVSISIPEVGPFDGVPVQR</sequence>
<evidence type="ECO:0000313" key="3">
    <source>
        <dbReference type="Proteomes" id="UP000578091"/>
    </source>
</evidence>
<feature type="compositionally biased region" description="Low complexity" evidence="1">
    <location>
        <begin position="29"/>
        <end position="40"/>
    </location>
</feature>
<comment type="caution">
    <text evidence="2">The sequence shown here is derived from an EMBL/GenBank/DDBJ whole genome shotgun (WGS) entry which is preliminary data.</text>
</comment>
<dbReference type="Proteomes" id="UP000578091">
    <property type="component" value="Unassembled WGS sequence"/>
</dbReference>
<evidence type="ECO:0000313" key="2">
    <source>
        <dbReference type="EMBL" id="NZA28383.1"/>
    </source>
</evidence>
<gene>
    <name evidence="2" type="ORF">H0E84_18565</name>
</gene>
<name>A0A853JG57_9GAMM</name>
<dbReference type="AlphaFoldDB" id="A0A853JG57"/>
<keyword evidence="3" id="KW-1185">Reference proteome</keyword>
<accession>A0A853JG57</accession>
<dbReference type="EMBL" id="JACCKA010000092">
    <property type="protein sequence ID" value="NZA28383.1"/>
    <property type="molecule type" value="Genomic_DNA"/>
</dbReference>
<dbReference type="RefSeq" id="WP_180680146.1">
    <property type="nucleotide sequence ID" value="NZ_JACCKA010000092.1"/>
</dbReference>
<organism evidence="2 3">
    <name type="scientific">Luteimonas salinisoli</name>
    <dbReference type="NCBI Taxonomy" id="2752307"/>
    <lineage>
        <taxon>Bacteria</taxon>
        <taxon>Pseudomonadati</taxon>
        <taxon>Pseudomonadota</taxon>
        <taxon>Gammaproteobacteria</taxon>
        <taxon>Lysobacterales</taxon>
        <taxon>Lysobacteraceae</taxon>
        <taxon>Luteimonas</taxon>
    </lineage>
</organism>
<dbReference type="PROSITE" id="PS51257">
    <property type="entry name" value="PROKAR_LIPOPROTEIN"/>
    <property type="match status" value="1"/>
</dbReference>